<reference evidence="3 4" key="1">
    <citation type="submission" date="2023-10" db="EMBL/GenBank/DDBJ databases">
        <title>Genome sequencing of the isolated polysaccharide-producing bacterium Kosakonia sacchari KS2022.</title>
        <authorList>
            <person name="Yi X."/>
        </authorList>
    </citation>
    <scope>NUCLEOTIDE SEQUENCE [LARGE SCALE GENOMIC DNA]</scope>
    <source>
        <strain evidence="3 4">KS2022</strain>
    </source>
</reference>
<keyword evidence="4" id="KW-1185">Reference proteome</keyword>
<dbReference type="Proteomes" id="UP001302368">
    <property type="component" value="Chromosome"/>
</dbReference>
<dbReference type="Gene3D" id="3.30.565.10">
    <property type="entry name" value="Histidine kinase-like ATPase, C-terminal domain"/>
    <property type="match status" value="1"/>
</dbReference>
<dbReference type="GO" id="GO:0004673">
    <property type="term" value="F:protein histidine kinase activity"/>
    <property type="evidence" value="ECO:0007669"/>
    <property type="project" value="UniProtKB-EC"/>
</dbReference>
<dbReference type="CDD" id="cd16936">
    <property type="entry name" value="HATPase_RsbW-like"/>
    <property type="match status" value="1"/>
</dbReference>
<dbReference type="Pfam" id="PF13581">
    <property type="entry name" value="HATPase_c_2"/>
    <property type="match status" value="1"/>
</dbReference>
<evidence type="ECO:0000313" key="3">
    <source>
        <dbReference type="EMBL" id="WOZ75355.1"/>
    </source>
</evidence>
<evidence type="ECO:0000259" key="2">
    <source>
        <dbReference type="Pfam" id="PF13581"/>
    </source>
</evidence>
<feature type="domain" description="Histidine kinase/HSP90-like ATPase" evidence="2">
    <location>
        <begin position="8"/>
        <end position="135"/>
    </location>
</feature>
<keyword evidence="3" id="KW-0067">ATP-binding</keyword>
<proteinExistence type="predicted"/>
<name>A0ABZ0MIQ8_9ENTR</name>
<protein>
    <submittedName>
        <fullName evidence="3">ATP-binding protein</fullName>
        <ecNumber evidence="3">2.7.13.3</ecNumber>
    </submittedName>
</protein>
<sequence length="137" mass="14845">MHEAITLQATLGALAPLAQWLQRNMAALPVDDAWRFALDLAVCEAATNVIRHALNEGSHREFSVTFSCHNDAVQVVLTDDGVALSPDSLSKARSKIGSDEEQDLESGRGLMLMLLSVDNVSVEREGGCNKTTLVKRL</sequence>
<keyword evidence="3" id="KW-0808">Transferase</keyword>
<dbReference type="EMBL" id="CP137744">
    <property type="protein sequence ID" value="WOZ75355.1"/>
    <property type="molecule type" value="Genomic_DNA"/>
</dbReference>
<dbReference type="SUPFAM" id="SSF55874">
    <property type="entry name" value="ATPase domain of HSP90 chaperone/DNA topoisomerase II/histidine kinase"/>
    <property type="match status" value="1"/>
</dbReference>
<dbReference type="PANTHER" id="PTHR35526:SF3">
    <property type="entry name" value="ANTI-SIGMA-F FACTOR RSBW"/>
    <property type="match status" value="1"/>
</dbReference>
<dbReference type="PANTHER" id="PTHR35526">
    <property type="entry name" value="ANTI-SIGMA-F FACTOR RSBW-RELATED"/>
    <property type="match status" value="1"/>
</dbReference>
<dbReference type="InterPro" id="IPR036890">
    <property type="entry name" value="HATPase_C_sf"/>
</dbReference>
<evidence type="ECO:0000313" key="4">
    <source>
        <dbReference type="Proteomes" id="UP001302368"/>
    </source>
</evidence>
<dbReference type="InterPro" id="IPR050267">
    <property type="entry name" value="Anti-sigma-factor_SerPK"/>
</dbReference>
<accession>A0ABZ0MIQ8</accession>
<dbReference type="EC" id="2.7.13.3" evidence="3"/>
<keyword evidence="1" id="KW-0418">Kinase</keyword>
<dbReference type="GO" id="GO:0005524">
    <property type="term" value="F:ATP binding"/>
    <property type="evidence" value="ECO:0007669"/>
    <property type="project" value="UniProtKB-KW"/>
</dbReference>
<gene>
    <name evidence="3" type="ORF">Q8Y70_11990</name>
</gene>
<dbReference type="RefSeq" id="WP_305736112.1">
    <property type="nucleotide sequence ID" value="NZ_CP137744.1"/>
</dbReference>
<evidence type="ECO:0000256" key="1">
    <source>
        <dbReference type="ARBA" id="ARBA00022527"/>
    </source>
</evidence>
<organism evidence="3 4">
    <name type="scientific">Kosakonia sacchari</name>
    <dbReference type="NCBI Taxonomy" id="1158459"/>
    <lineage>
        <taxon>Bacteria</taxon>
        <taxon>Pseudomonadati</taxon>
        <taxon>Pseudomonadota</taxon>
        <taxon>Gammaproteobacteria</taxon>
        <taxon>Enterobacterales</taxon>
        <taxon>Enterobacteriaceae</taxon>
        <taxon>Kosakonia</taxon>
    </lineage>
</organism>
<keyword evidence="1" id="KW-0723">Serine/threonine-protein kinase</keyword>
<keyword evidence="3" id="KW-0547">Nucleotide-binding</keyword>
<dbReference type="InterPro" id="IPR003594">
    <property type="entry name" value="HATPase_dom"/>
</dbReference>